<dbReference type="GO" id="GO:0005829">
    <property type="term" value="C:cytosol"/>
    <property type="evidence" value="ECO:0007669"/>
    <property type="project" value="TreeGrafter"/>
</dbReference>
<evidence type="ECO:0000256" key="2">
    <source>
        <dbReference type="ARBA" id="ARBA00022679"/>
    </source>
</evidence>
<dbReference type="SUPFAM" id="SSF75217">
    <property type="entry name" value="alpha/beta knot"/>
    <property type="match status" value="1"/>
</dbReference>
<dbReference type="InterPro" id="IPR029064">
    <property type="entry name" value="Ribosomal_eL30-like_sf"/>
</dbReference>
<dbReference type="Proteomes" id="UP000034075">
    <property type="component" value="Unassembled WGS sequence"/>
</dbReference>
<dbReference type="GO" id="GO:0008173">
    <property type="term" value="F:RNA methyltransferase activity"/>
    <property type="evidence" value="ECO:0007669"/>
    <property type="project" value="InterPro"/>
</dbReference>
<comment type="caution">
    <text evidence="4">The sequence shown here is derived from an EMBL/GenBank/DDBJ whole genome shotgun (WGS) entry which is preliminary data.</text>
</comment>
<proteinExistence type="predicted"/>
<dbReference type="EMBL" id="LBSF01000048">
    <property type="protein sequence ID" value="KKQ10972.1"/>
    <property type="molecule type" value="Genomic_DNA"/>
</dbReference>
<dbReference type="GO" id="GO:0032259">
    <property type="term" value="P:methylation"/>
    <property type="evidence" value="ECO:0007669"/>
    <property type="project" value="UniProtKB-KW"/>
</dbReference>
<dbReference type="GO" id="GO:0006396">
    <property type="term" value="P:RNA processing"/>
    <property type="evidence" value="ECO:0007669"/>
    <property type="project" value="InterPro"/>
</dbReference>
<dbReference type="SUPFAM" id="SSF55315">
    <property type="entry name" value="L30e-like"/>
    <property type="match status" value="1"/>
</dbReference>
<dbReference type="CDD" id="cd18103">
    <property type="entry name" value="SpoU-like_RlmB"/>
    <property type="match status" value="1"/>
</dbReference>
<evidence type="ECO:0000259" key="3">
    <source>
        <dbReference type="SMART" id="SM00967"/>
    </source>
</evidence>
<keyword evidence="2 4" id="KW-0808">Transferase</keyword>
<evidence type="ECO:0000256" key="1">
    <source>
        <dbReference type="ARBA" id="ARBA00022603"/>
    </source>
</evidence>
<dbReference type="PANTHER" id="PTHR46429">
    <property type="entry name" value="23S RRNA (GUANOSINE-2'-O-)-METHYLTRANSFERASE RLMB"/>
    <property type="match status" value="1"/>
</dbReference>
<reference evidence="4 5" key="1">
    <citation type="journal article" date="2015" name="Nature">
        <title>rRNA introns, odd ribosomes, and small enigmatic genomes across a large radiation of phyla.</title>
        <authorList>
            <person name="Brown C.T."/>
            <person name="Hug L.A."/>
            <person name="Thomas B.C."/>
            <person name="Sharon I."/>
            <person name="Castelle C.J."/>
            <person name="Singh A."/>
            <person name="Wilkins M.J."/>
            <person name="Williams K.H."/>
            <person name="Banfield J.F."/>
        </authorList>
    </citation>
    <scope>NUCLEOTIDE SEQUENCE [LARGE SCALE GENOMIC DNA]</scope>
</reference>
<feature type="domain" description="RNA 2-O ribose methyltransferase substrate binding" evidence="3">
    <location>
        <begin position="8"/>
        <end position="84"/>
    </location>
</feature>
<dbReference type="InterPro" id="IPR013123">
    <property type="entry name" value="SpoU_subst-bd"/>
</dbReference>
<dbReference type="InterPro" id="IPR001537">
    <property type="entry name" value="SpoU_MeTrfase"/>
</dbReference>
<sequence length="250" mass="27673">MAKSKFVQIESKNALLELLKEGRDFERLYVATSAFKDPITKEIVEVAAARKIPMLRVSKKIINRRLRTSTSESVIGYMYSQNDWNLEELLNHLTADGNKQPFFLILDELKYTQNIAAIMRSAFAAGVNGIIVNPQEKGLVTNETIRISEGAAERIPLVEMSLFAAIKILKDNAVKVVGVHMQGDHYFDVDLRGPVALMLGAEDTGISSGLLERCDVLASIPMREGIGSLNVSATGAVMVYEKLRQELKGF</sequence>
<dbReference type="Pfam" id="PF00588">
    <property type="entry name" value="SpoU_methylase"/>
    <property type="match status" value="1"/>
</dbReference>
<dbReference type="PANTHER" id="PTHR46429:SF1">
    <property type="entry name" value="23S RRNA (GUANOSINE-2'-O-)-METHYLTRANSFERASE RLMB"/>
    <property type="match status" value="1"/>
</dbReference>
<name>A0A0G0EZJ0_9BACT</name>
<evidence type="ECO:0000313" key="4">
    <source>
        <dbReference type="EMBL" id="KKQ10972.1"/>
    </source>
</evidence>
<dbReference type="AlphaFoldDB" id="A0A0G0EZJ0"/>
<keyword evidence="1 4" id="KW-0489">Methyltransferase</keyword>
<evidence type="ECO:0000313" key="5">
    <source>
        <dbReference type="Proteomes" id="UP000034075"/>
    </source>
</evidence>
<dbReference type="Gene3D" id="3.30.1330.30">
    <property type="match status" value="1"/>
</dbReference>
<dbReference type="Pfam" id="PF08032">
    <property type="entry name" value="SpoU_sub_bind"/>
    <property type="match status" value="1"/>
</dbReference>
<dbReference type="SMART" id="SM00967">
    <property type="entry name" value="SpoU_sub_bind"/>
    <property type="match status" value="1"/>
</dbReference>
<dbReference type="Gene3D" id="3.40.1280.10">
    <property type="match status" value="1"/>
</dbReference>
<dbReference type="InterPro" id="IPR029028">
    <property type="entry name" value="Alpha/beta_knot_MTases"/>
</dbReference>
<protein>
    <submittedName>
        <fullName evidence="4">RNA methyltransferase, TrmH family group 3</fullName>
    </submittedName>
</protein>
<dbReference type="InterPro" id="IPR029026">
    <property type="entry name" value="tRNA_m1G_MTases_N"/>
</dbReference>
<organism evidence="4 5">
    <name type="scientific">candidate division WS6 bacterium GW2011_GWC2_36_7</name>
    <dbReference type="NCBI Taxonomy" id="1619091"/>
    <lineage>
        <taxon>Bacteria</taxon>
        <taxon>Candidatus Dojkabacteria</taxon>
    </lineage>
</organism>
<dbReference type="InterPro" id="IPR004441">
    <property type="entry name" value="rRNA_MeTrfase_TrmH"/>
</dbReference>
<accession>A0A0G0EZJ0</accession>
<dbReference type="GO" id="GO:0003723">
    <property type="term" value="F:RNA binding"/>
    <property type="evidence" value="ECO:0007669"/>
    <property type="project" value="InterPro"/>
</dbReference>
<gene>
    <name evidence="4" type="ORF">US24_C0048G0009</name>
</gene>